<dbReference type="Gene3D" id="1.10.510.10">
    <property type="entry name" value="Transferase(Phosphotransferase) domain 1"/>
    <property type="match status" value="1"/>
</dbReference>
<evidence type="ECO:0000256" key="4">
    <source>
        <dbReference type="ARBA" id="ARBA00022989"/>
    </source>
</evidence>
<accession>A0A1D1VS18</accession>
<dbReference type="PANTHER" id="PTHR11920:SF335">
    <property type="entry name" value="GUANYLATE CYCLASE"/>
    <property type="match status" value="1"/>
</dbReference>
<dbReference type="OrthoDB" id="1890790at2759"/>
<dbReference type="PROSITE" id="PS50125">
    <property type="entry name" value="GUANYLATE_CYCLASE_2"/>
    <property type="match status" value="1"/>
</dbReference>
<dbReference type="GO" id="GO:0005886">
    <property type="term" value="C:plasma membrane"/>
    <property type="evidence" value="ECO:0007669"/>
    <property type="project" value="TreeGrafter"/>
</dbReference>
<dbReference type="SUPFAM" id="SSF55073">
    <property type="entry name" value="Nucleotide cyclase"/>
    <property type="match status" value="1"/>
</dbReference>
<evidence type="ECO:0000313" key="11">
    <source>
        <dbReference type="Proteomes" id="UP000186922"/>
    </source>
</evidence>
<evidence type="ECO:0000256" key="2">
    <source>
        <dbReference type="ARBA" id="ARBA00022692"/>
    </source>
</evidence>
<evidence type="ECO:0000256" key="7">
    <source>
        <dbReference type="ARBA" id="ARBA00023239"/>
    </source>
</evidence>
<dbReference type="InterPro" id="IPR050401">
    <property type="entry name" value="Cyclic_nucleotide_synthase"/>
</dbReference>
<dbReference type="InterPro" id="IPR001054">
    <property type="entry name" value="A/G_cyclase"/>
</dbReference>
<dbReference type="InterPro" id="IPR029787">
    <property type="entry name" value="Nucleotide_cyclase"/>
</dbReference>
<name>A0A1D1VS18_RAMVA</name>
<keyword evidence="11" id="KW-1185">Reference proteome</keyword>
<dbReference type="GO" id="GO:0007168">
    <property type="term" value="P:receptor guanylyl cyclase signaling pathway"/>
    <property type="evidence" value="ECO:0007669"/>
    <property type="project" value="TreeGrafter"/>
</dbReference>
<feature type="domain" description="Guanylate cyclase" evidence="9">
    <location>
        <begin position="117"/>
        <end position="171"/>
    </location>
</feature>
<dbReference type="STRING" id="947166.A0A1D1VS18"/>
<dbReference type="PANTHER" id="PTHR11920">
    <property type="entry name" value="GUANYLYL CYCLASE"/>
    <property type="match status" value="1"/>
</dbReference>
<evidence type="ECO:0000256" key="6">
    <source>
        <dbReference type="ARBA" id="ARBA00023180"/>
    </source>
</evidence>
<comment type="subcellular location">
    <subcellularLocation>
        <location evidence="1">Membrane</location>
        <topology evidence="1">Single-pass membrane protein</topology>
    </subcellularLocation>
</comment>
<sequence>MPPLRPRIPLTACPTNFRDLMEQCWDERPELRPSFPRIKDTLWKILGKSGENIVDHLIKAMEKRAMELEHEAEEQTRQFMEEKQRSENIIGQMLPKSIASALTKGDTILPDTFSSTTVYFSDINGFTELIAAAHTPVETIFVMNTLYNTCDTLIEKHDVFKVETVKDAYLVSHIISNWNQRTAVKVLYLLQ</sequence>
<dbReference type="InterPro" id="IPR011009">
    <property type="entry name" value="Kinase-like_dom_sf"/>
</dbReference>
<keyword evidence="3" id="KW-0547">Nucleotide-binding</keyword>
<dbReference type="AlphaFoldDB" id="A0A1D1VS18"/>
<keyword evidence="7" id="KW-0456">Lyase</keyword>
<evidence type="ECO:0000313" key="10">
    <source>
        <dbReference type="EMBL" id="GAV02528.1"/>
    </source>
</evidence>
<dbReference type="GO" id="GO:0000166">
    <property type="term" value="F:nucleotide binding"/>
    <property type="evidence" value="ECO:0007669"/>
    <property type="project" value="UniProtKB-KW"/>
</dbReference>
<dbReference type="GO" id="GO:0035556">
    <property type="term" value="P:intracellular signal transduction"/>
    <property type="evidence" value="ECO:0007669"/>
    <property type="project" value="InterPro"/>
</dbReference>
<proteinExistence type="predicted"/>
<evidence type="ECO:0000256" key="5">
    <source>
        <dbReference type="ARBA" id="ARBA00023136"/>
    </source>
</evidence>
<reference evidence="10 11" key="1">
    <citation type="journal article" date="2016" name="Nat. Commun.">
        <title>Extremotolerant tardigrade genome and improved radiotolerance of human cultured cells by tardigrade-unique protein.</title>
        <authorList>
            <person name="Hashimoto T."/>
            <person name="Horikawa D.D."/>
            <person name="Saito Y."/>
            <person name="Kuwahara H."/>
            <person name="Kozuka-Hata H."/>
            <person name="Shin-I T."/>
            <person name="Minakuchi Y."/>
            <person name="Ohishi K."/>
            <person name="Motoyama A."/>
            <person name="Aizu T."/>
            <person name="Enomoto A."/>
            <person name="Kondo K."/>
            <person name="Tanaka S."/>
            <person name="Hara Y."/>
            <person name="Koshikawa S."/>
            <person name="Sagara H."/>
            <person name="Miura T."/>
            <person name="Yokobori S."/>
            <person name="Miyagawa K."/>
            <person name="Suzuki Y."/>
            <person name="Kubo T."/>
            <person name="Oyama M."/>
            <person name="Kohara Y."/>
            <person name="Fujiyama A."/>
            <person name="Arakawa K."/>
            <person name="Katayama T."/>
            <person name="Toyoda A."/>
            <person name="Kunieda T."/>
        </authorList>
    </citation>
    <scope>NUCLEOTIDE SEQUENCE [LARGE SCALE GENOMIC DNA]</scope>
    <source>
        <strain evidence="10 11">YOKOZUNA-1</strain>
    </source>
</reference>
<dbReference type="GO" id="GO:0004383">
    <property type="term" value="F:guanylate cyclase activity"/>
    <property type="evidence" value="ECO:0007669"/>
    <property type="project" value="TreeGrafter"/>
</dbReference>
<keyword evidence="2" id="KW-0812">Transmembrane</keyword>
<dbReference type="EMBL" id="BDGG01000008">
    <property type="protein sequence ID" value="GAV02528.1"/>
    <property type="molecule type" value="Genomic_DNA"/>
</dbReference>
<evidence type="ECO:0000256" key="3">
    <source>
        <dbReference type="ARBA" id="ARBA00022741"/>
    </source>
</evidence>
<dbReference type="Pfam" id="PF00211">
    <property type="entry name" value="Guanylate_cyc"/>
    <property type="match status" value="1"/>
</dbReference>
<dbReference type="Gene3D" id="3.30.70.1230">
    <property type="entry name" value="Nucleotide cyclase"/>
    <property type="match status" value="1"/>
</dbReference>
<evidence type="ECO:0000259" key="9">
    <source>
        <dbReference type="PROSITE" id="PS50125"/>
    </source>
</evidence>
<gene>
    <name evidence="10" type="primary">RvY_13081</name>
    <name evidence="10" type="synonym">RvY_13081.3</name>
    <name evidence="10" type="ORF">RvY_13081-3</name>
</gene>
<evidence type="ECO:0000256" key="8">
    <source>
        <dbReference type="SAM" id="Coils"/>
    </source>
</evidence>
<dbReference type="GO" id="GO:0001653">
    <property type="term" value="F:peptide receptor activity"/>
    <property type="evidence" value="ECO:0007669"/>
    <property type="project" value="TreeGrafter"/>
</dbReference>
<keyword evidence="6" id="KW-0325">Glycoprotein</keyword>
<dbReference type="GO" id="GO:0004016">
    <property type="term" value="F:adenylate cyclase activity"/>
    <property type="evidence" value="ECO:0007669"/>
    <property type="project" value="TreeGrafter"/>
</dbReference>
<keyword evidence="5" id="KW-0472">Membrane</keyword>
<comment type="caution">
    <text evidence="10">The sequence shown here is derived from an EMBL/GenBank/DDBJ whole genome shotgun (WGS) entry which is preliminary data.</text>
</comment>
<feature type="coiled-coil region" evidence="8">
    <location>
        <begin position="58"/>
        <end position="85"/>
    </location>
</feature>
<dbReference type="SUPFAM" id="SSF56112">
    <property type="entry name" value="Protein kinase-like (PK-like)"/>
    <property type="match status" value="1"/>
</dbReference>
<evidence type="ECO:0000256" key="1">
    <source>
        <dbReference type="ARBA" id="ARBA00004167"/>
    </source>
</evidence>
<protein>
    <recommendedName>
        <fullName evidence="9">Guanylate cyclase domain-containing protein</fullName>
    </recommendedName>
</protein>
<keyword evidence="8" id="KW-0175">Coiled coil</keyword>
<keyword evidence="4" id="KW-1133">Transmembrane helix</keyword>
<organism evidence="10 11">
    <name type="scientific">Ramazzottius varieornatus</name>
    <name type="common">Water bear</name>
    <name type="synonym">Tardigrade</name>
    <dbReference type="NCBI Taxonomy" id="947166"/>
    <lineage>
        <taxon>Eukaryota</taxon>
        <taxon>Metazoa</taxon>
        <taxon>Ecdysozoa</taxon>
        <taxon>Tardigrada</taxon>
        <taxon>Eutardigrada</taxon>
        <taxon>Parachela</taxon>
        <taxon>Hypsibioidea</taxon>
        <taxon>Ramazzottiidae</taxon>
        <taxon>Ramazzottius</taxon>
    </lineage>
</organism>
<dbReference type="Proteomes" id="UP000186922">
    <property type="component" value="Unassembled WGS sequence"/>
</dbReference>